<keyword evidence="5" id="KW-1185">Reference proteome</keyword>
<dbReference type="eggNOG" id="COG2508">
    <property type="taxonomic scope" value="Bacteria"/>
</dbReference>
<evidence type="ECO:0000259" key="2">
    <source>
        <dbReference type="Pfam" id="PF13556"/>
    </source>
</evidence>
<proteinExistence type="inferred from homology"/>
<evidence type="ECO:0000313" key="5">
    <source>
        <dbReference type="Proteomes" id="UP000002366"/>
    </source>
</evidence>
<dbReference type="HOGENOM" id="CLU_017436_3_0_0"/>
<dbReference type="STRING" id="572547.Amico_1544"/>
<dbReference type="EMBL" id="CP001997">
    <property type="protein sequence ID" value="ADE57661.1"/>
    <property type="molecule type" value="Genomic_DNA"/>
</dbReference>
<dbReference type="InterPro" id="IPR051448">
    <property type="entry name" value="CdaR-like_regulators"/>
</dbReference>
<feature type="domain" description="PucR C-terminal helix-turn-helix" evidence="2">
    <location>
        <begin position="447"/>
        <end position="505"/>
    </location>
</feature>
<dbReference type="Pfam" id="PF17853">
    <property type="entry name" value="GGDEF_2"/>
    <property type="match status" value="1"/>
</dbReference>
<name>D5EGH9_AMICL</name>
<dbReference type="PANTHER" id="PTHR33744">
    <property type="entry name" value="CARBOHYDRATE DIACID REGULATOR"/>
    <property type="match status" value="1"/>
</dbReference>
<protein>
    <submittedName>
        <fullName evidence="4">Transcriptional regulator, CdaR</fullName>
    </submittedName>
</protein>
<feature type="domain" description="CdaR GGDEF-like" evidence="3">
    <location>
        <begin position="265"/>
        <end position="394"/>
    </location>
</feature>
<gene>
    <name evidence="4" type="ordered locus">Amico_1544</name>
</gene>
<organism evidence="4 5">
    <name type="scientific">Aminobacterium colombiense (strain DSM 12261 / ALA-1)</name>
    <dbReference type="NCBI Taxonomy" id="572547"/>
    <lineage>
        <taxon>Bacteria</taxon>
        <taxon>Thermotogati</taxon>
        <taxon>Synergistota</taxon>
        <taxon>Synergistia</taxon>
        <taxon>Synergistales</taxon>
        <taxon>Aminobacteriaceae</taxon>
        <taxon>Aminobacterium</taxon>
    </lineage>
</organism>
<comment type="similarity">
    <text evidence="1">Belongs to the CdaR family.</text>
</comment>
<dbReference type="OrthoDB" id="5224at2"/>
<dbReference type="Proteomes" id="UP000002366">
    <property type="component" value="Chromosome"/>
</dbReference>
<dbReference type="Gene3D" id="1.10.10.2840">
    <property type="entry name" value="PucR C-terminal helix-turn-helix domain"/>
    <property type="match status" value="1"/>
</dbReference>
<sequence length="511" mass="58041">MSTVRTCKTLASFPLLAGEKGLDKKIDKVMLLDDVRTGREFSLGSFIVGRWAGDNGKSDLVLLTKVFNSGVAGVAFQGNLPLELVRLSDEQGIPLFHISSDHVLLDVLFDLRNELVAEEKGLYSSFSPFADILLDDGDIERILWALRDAIKYGVAYRDMIQKKLFVASYSDEFKEHVKIYPLKEVMRLHEHVEVRVGGAVSGYLILNRSHQPKRELTIFERSAVENTLIAVKLAIEKKISAQKVERNYIDEFVRDLIYNKVQRMEELESRSRTFGWSPVNGVVAVTLEMITESGESGERELQVFFSTLRSKFLAFFPKSIYTLLTKSVVFLLSPPDPDSGAKTFQNNIVKVAEHLNEEAMRELRCQILVSVGGYKPDPLNTHESYREAIGAQRVAKLLSHAQNVVFWEFLGAMKLLSMISQNHEAALFCHNMLDKVIEHDSGCNGELLETLRVLSKCNWNIKHASEAMKFHYNTIKYRNKKINELLNFDPENSDHRFDIALALKLYDLGVF</sequence>
<dbReference type="KEGG" id="aco:Amico_1544"/>
<dbReference type="AlphaFoldDB" id="D5EGH9"/>
<evidence type="ECO:0000313" key="4">
    <source>
        <dbReference type="EMBL" id="ADE57661.1"/>
    </source>
</evidence>
<reference evidence="4 5" key="1">
    <citation type="journal article" date="2010" name="Stand. Genomic Sci.">
        <title>Complete genome sequence of Aminobacterium colombiense type strain (ALA-1).</title>
        <authorList>
            <person name="Chertkov O."/>
            <person name="Sikorski J."/>
            <person name="Brambilla E."/>
            <person name="Lapidus A."/>
            <person name="Copeland A."/>
            <person name="Glavina Del Rio T."/>
            <person name="Nolan M."/>
            <person name="Lucas S."/>
            <person name="Tice H."/>
            <person name="Cheng J.F."/>
            <person name="Han C."/>
            <person name="Detter J.C."/>
            <person name="Bruce D."/>
            <person name="Tapia R."/>
            <person name="Goodwin L."/>
            <person name="Pitluck S."/>
            <person name="Liolios K."/>
            <person name="Ivanova N."/>
            <person name="Mavromatis K."/>
            <person name="Ovchinnikova G."/>
            <person name="Pati A."/>
            <person name="Chen A."/>
            <person name="Palaniappan K."/>
            <person name="Land M."/>
            <person name="Hauser L."/>
            <person name="Chang Y.J."/>
            <person name="Jeffries C.D."/>
            <person name="Spring S."/>
            <person name="Rohde M."/>
            <person name="Goker M."/>
            <person name="Bristow J."/>
            <person name="Eisen J.A."/>
            <person name="Markowitz V."/>
            <person name="Hugenholtz P."/>
            <person name="Kyrpides N.C."/>
            <person name="Klenk H.P."/>
        </authorList>
    </citation>
    <scope>NUCLEOTIDE SEQUENCE [LARGE SCALE GENOMIC DNA]</scope>
    <source>
        <strain evidence="5">DSM 12261 / ALA-1</strain>
    </source>
</reference>
<evidence type="ECO:0000256" key="1">
    <source>
        <dbReference type="ARBA" id="ARBA00006754"/>
    </source>
</evidence>
<dbReference type="RefSeq" id="WP_013048924.1">
    <property type="nucleotide sequence ID" value="NC_014011.1"/>
</dbReference>
<dbReference type="Pfam" id="PF13556">
    <property type="entry name" value="HTH_30"/>
    <property type="match status" value="1"/>
</dbReference>
<dbReference type="InterPro" id="IPR042070">
    <property type="entry name" value="PucR_C-HTH_sf"/>
</dbReference>
<dbReference type="InterPro" id="IPR041522">
    <property type="entry name" value="CdaR_GGDEF"/>
</dbReference>
<accession>D5EGH9</accession>
<evidence type="ECO:0000259" key="3">
    <source>
        <dbReference type="Pfam" id="PF17853"/>
    </source>
</evidence>
<dbReference type="InterPro" id="IPR025736">
    <property type="entry name" value="PucR_C-HTH_dom"/>
</dbReference>